<accession>A0A085LQE7</accession>
<organism evidence="1 2">
    <name type="scientific">Trichuris suis</name>
    <name type="common">pig whipworm</name>
    <dbReference type="NCBI Taxonomy" id="68888"/>
    <lineage>
        <taxon>Eukaryota</taxon>
        <taxon>Metazoa</taxon>
        <taxon>Ecdysozoa</taxon>
        <taxon>Nematoda</taxon>
        <taxon>Enoplea</taxon>
        <taxon>Dorylaimia</taxon>
        <taxon>Trichinellida</taxon>
        <taxon>Trichuridae</taxon>
        <taxon>Trichuris</taxon>
    </lineage>
</organism>
<dbReference type="AlphaFoldDB" id="A0A085LQE7"/>
<evidence type="ECO:0000313" key="2">
    <source>
        <dbReference type="Proteomes" id="UP000030764"/>
    </source>
</evidence>
<proteinExistence type="predicted"/>
<keyword evidence="2" id="KW-1185">Reference proteome</keyword>
<reference evidence="1 2" key="1">
    <citation type="journal article" date="2014" name="Nat. Genet.">
        <title>Genome and transcriptome of the porcine whipworm Trichuris suis.</title>
        <authorList>
            <person name="Jex A.R."/>
            <person name="Nejsum P."/>
            <person name="Schwarz E.M."/>
            <person name="Hu L."/>
            <person name="Young N.D."/>
            <person name="Hall R.S."/>
            <person name="Korhonen P.K."/>
            <person name="Liao S."/>
            <person name="Thamsborg S."/>
            <person name="Xia J."/>
            <person name="Xu P."/>
            <person name="Wang S."/>
            <person name="Scheerlinck J.P."/>
            <person name="Hofmann A."/>
            <person name="Sternberg P.W."/>
            <person name="Wang J."/>
            <person name="Gasser R.B."/>
        </authorList>
    </citation>
    <scope>NUCLEOTIDE SEQUENCE [LARGE SCALE GENOMIC DNA]</scope>
    <source>
        <strain evidence="1">DCEP-RM93M</strain>
    </source>
</reference>
<sequence>MLAKDDNDRADKTYDSRWGTISFSSSAHEGSYSSHLLTITVKALIERQTTTIDTYASIYRNLFDRYEAPEHRLRRGRNTPPRWL</sequence>
<gene>
    <name evidence="1" type="ORF">M513_11900</name>
</gene>
<protein>
    <submittedName>
        <fullName evidence="1">Uncharacterized protein</fullName>
    </submittedName>
</protein>
<evidence type="ECO:0000313" key="1">
    <source>
        <dbReference type="EMBL" id="KFD47193.1"/>
    </source>
</evidence>
<name>A0A085LQE7_9BILA</name>
<dbReference type="Proteomes" id="UP000030764">
    <property type="component" value="Unassembled WGS sequence"/>
</dbReference>
<dbReference type="EMBL" id="KL363336">
    <property type="protein sequence ID" value="KFD47193.1"/>
    <property type="molecule type" value="Genomic_DNA"/>
</dbReference>